<keyword evidence="2" id="KW-1185">Reference proteome</keyword>
<sequence>MELTREEFLNEYWNCVKRICSQYHAPFNKVVGNNAYLCQKGIYNPTVIKERQMAKNLGISYNAFLDHLAELLTWEDPLK</sequence>
<dbReference type="RefSeq" id="YP_009909006.1">
    <property type="nucleotide sequence ID" value="NC_049939.1"/>
</dbReference>
<dbReference type="KEGG" id="vg:56214576"/>
<protein>
    <submittedName>
        <fullName evidence="1">Uncharacterized protein</fullName>
    </submittedName>
</protein>
<dbReference type="GeneID" id="56214576"/>
<reference evidence="1 2" key="1">
    <citation type="submission" date="2019-03" db="EMBL/GenBank/DDBJ databases">
        <title>Bacteriophages that Target Cytolytic Enterococcus faecalis Reduce Features of Ethanol-induced Liver Disease.</title>
        <authorList>
            <person name="Fouts D.E."/>
            <person name="Duan Y."/>
            <person name="White R.C."/>
            <person name="Nguyen K."/>
            <person name="Singh I."/>
            <person name="Schnabl B."/>
        </authorList>
    </citation>
    <scope>NUCLEOTIDE SEQUENCE [LARGE SCALE GENOMIC DNA]</scope>
</reference>
<name>A0A4D6DS67_9CAUD</name>
<evidence type="ECO:0000313" key="1">
    <source>
        <dbReference type="EMBL" id="QBZ69064.1"/>
    </source>
</evidence>
<organism evidence="1 2">
    <name type="scientific">Enterococcus phage vB_EfaP_Ef7.3</name>
    <dbReference type="NCBI Taxonomy" id="2546619"/>
    <lineage>
        <taxon>Viruses</taxon>
        <taxon>Duplodnaviria</taxon>
        <taxon>Heunggongvirae</taxon>
        <taxon>Uroviricota</taxon>
        <taxon>Caudoviricetes</taxon>
        <taxon>Rountreeviridae</taxon>
        <taxon>Sarlesvirinae</taxon>
        <taxon>Copernicusvirus</taxon>
        <taxon>Copernicusvirus Ef73</taxon>
    </lineage>
</organism>
<dbReference type="EMBL" id="MK721184">
    <property type="protein sequence ID" value="QBZ69064.1"/>
    <property type="molecule type" value="Genomic_DNA"/>
</dbReference>
<proteinExistence type="predicted"/>
<evidence type="ECO:0000313" key="2">
    <source>
        <dbReference type="Proteomes" id="UP000297104"/>
    </source>
</evidence>
<dbReference type="Proteomes" id="UP000297104">
    <property type="component" value="Genome"/>
</dbReference>
<accession>A0A4D6DS67</accession>